<dbReference type="RefSeq" id="WP_097231141.1">
    <property type="nucleotide sequence ID" value="NZ_OCNE01000007.1"/>
</dbReference>
<keyword evidence="2" id="KW-0547">Nucleotide-binding</keyword>
<keyword evidence="3" id="KW-0067">ATP-binding</keyword>
<dbReference type="InterPro" id="IPR025110">
    <property type="entry name" value="AMP-bd_C"/>
</dbReference>
<dbReference type="OrthoDB" id="9803968at2"/>
<dbReference type="Pfam" id="PF13193">
    <property type="entry name" value="AMP-binding_C"/>
    <property type="match status" value="1"/>
</dbReference>
<dbReference type="Pfam" id="PF00501">
    <property type="entry name" value="AMP-binding"/>
    <property type="match status" value="1"/>
</dbReference>
<name>A0A286DVI8_9ACTN</name>
<evidence type="ECO:0000256" key="1">
    <source>
        <dbReference type="ARBA" id="ARBA00022598"/>
    </source>
</evidence>
<evidence type="ECO:0000259" key="6">
    <source>
        <dbReference type="Pfam" id="PF13193"/>
    </source>
</evidence>
<dbReference type="Gene3D" id="2.30.38.10">
    <property type="entry name" value="Luciferase, Domain 3"/>
    <property type="match status" value="1"/>
</dbReference>
<proteinExistence type="predicted"/>
<evidence type="ECO:0000259" key="5">
    <source>
        <dbReference type="Pfam" id="PF00501"/>
    </source>
</evidence>
<dbReference type="Gene3D" id="3.40.50.980">
    <property type="match status" value="2"/>
</dbReference>
<keyword evidence="8" id="KW-1185">Reference proteome</keyword>
<accession>A0A286DVI8</accession>
<dbReference type="GO" id="GO:0016877">
    <property type="term" value="F:ligase activity, forming carbon-sulfur bonds"/>
    <property type="evidence" value="ECO:0007669"/>
    <property type="project" value="UniProtKB-ARBA"/>
</dbReference>
<dbReference type="InterPro" id="IPR050237">
    <property type="entry name" value="ATP-dep_AMP-bd_enzyme"/>
</dbReference>
<dbReference type="PROSITE" id="PS00455">
    <property type="entry name" value="AMP_BINDING"/>
    <property type="match status" value="1"/>
</dbReference>
<dbReference type="GO" id="GO:0005524">
    <property type="term" value="F:ATP binding"/>
    <property type="evidence" value="ECO:0007669"/>
    <property type="project" value="UniProtKB-KW"/>
</dbReference>
<evidence type="ECO:0000256" key="3">
    <source>
        <dbReference type="ARBA" id="ARBA00022840"/>
    </source>
</evidence>
<dbReference type="AlphaFoldDB" id="A0A286DVI8"/>
<evidence type="ECO:0000256" key="2">
    <source>
        <dbReference type="ARBA" id="ARBA00022741"/>
    </source>
</evidence>
<dbReference type="FunFam" id="2.30.38.10:FF:000003">
    <property type="entry name" value="Vibriobactin-specific 2,3-dihydroxybenzoate-AMP ligase"/>
    <property type="match status" value="1"/>
</dbReference>
<evidence type="ECO:0000313" key="7">
    <source>
        <dbReference type="EMBL" id="SOD62668.1"/>
    </source>
</evidence>
<dbReference type="SUPFAM" id="SSF56801">
    <property type="entry name" value="Acetyl-CoA synthetase-like"/>
    <property type="match status" value="1"/>
</dbReference>
<dbReference type="InterPro" id="IPR020845">
    <property type="entry name" value="AMP-binding_CS"/>
</dbReference>
<feature type="domain" description="AMP-binding enzyme C-terminal" evidence="6">
    <location>
        <begin position="461"/>
        <end position="536"/>
    </location>
</feature>
<dbReference type="InterPro" id="IPR000873">
    <property type="entry name" value="AMP-dep_synth/lig_dom"/>
</dbReference>
<dbReference type="InterPro" id="IPR045851">
    <property type="entry name" value="AMP-bd_C_sf"/>
</dbReference>
<evidence type="ECO:0000256" key="4">
    <source>
        <dbReference type="SAM" id="MobiDB-lite"/>
    </source>
</evidence>
<feature type="domain" description="AMP-dependent synthetase/ligase" evidence="5">
    <location>
        <begin position="43"/>
        <end position="410"/>
    </location>
</feature>
<sequence>MDSARSRQAPGDAPDWQGWPPEAASRYRDAGYWTDELLGDIVRRQAAARPEATALVDGERRWSYAALEREIAAVTRALHGLGLRRGDRVIVQLPNVAEFVLAWFALQRLGAVPVHAMPAHRRSEIDHLARVTGAVAYVVPDRHARFDHRSLAVEIREARNAVRRVIVVGDAGGHPDLVPFEALRQDDGPPPGGEPPDPGDLALLLLSGGTTGTPKLIPRTHRDYAYNARAAAEICRLGPETVYLAVLPIAFNFTMSCPGILGTLRAGGTVVLAPNPSPATALRLIERERVTLTAVNPPLVPHWLAEAEETRPDLTSLRVLQVGAARLPDEWARRIGPELGCRLQQVFGMAEGLLNLTRLDDAEEIVCTTQGRPISPGDEVRVTDEDGRPVPDGAAGELLTRGPYTLNGYYRAPRHTRAHFTEDGYYRTGDLVRRLPSGHLRVVGRVKDQINRGGEKIDATEVEEHLLAHPAVASAALVAAPDGELGERTVAFLVCAGPPPSARDIAAFLRERGVAAYKAPDRVRSLREMPLTPVGKIDKRALRALTHHAAP</sequence>
<dbReference type="PANTHER" id="PTHR43767">
    <property type="entry name" value="LONG-CHAIN-FATTY-ACID--COA LIGASE"/>
    <property type="match status" value="1"/>
</dbReference>
<dbReference type="PANTHER" id="PTHR43767:SF12">
    <property type="entry name" value="AMP-DEPENDENT SYNTHETASE AND LIGASE"/>
    <property type="match status" value="1"/>
</dbReference>
<dbReference type="Gene3D" id="3.30.300.30">
    <property type="match status" value="1"/>
</dbReference>
<keyword evidence="1 7" id="KW-0436">Ligase</keyword>
<feature type="region of interest" description="Disordered" evidence="4">
    <location>
        <begin position="370"/>
        <end position="397"/>
    </location>
</feature>
<dbReference type="CDD" id="cd05920">
    <property type="entry name" value="23DHB-AMP_lg"/>
    <property type="match status" value="1"/>
</dbReference>
<dbReference type="Proteomes" id="UP000219072">
    <property type="component" value="Unassembled WGS sequence"/>
</dbReference>
<evidence type="ECO:0000313" key="8">
    <source>
        <dbReference type="Proteomes" id="UP000219072"/>
    </source>
</evidence>
<organism evidence="7 8">
    <name type="scientific">Streptomyces zhaozhouensis</name>
    <dbReference type="NCBI Taxonomy" id="1300267"/>
    <lineage>
        <taxon>Bacteria</taxon>
        <taxon>Bacillati</taxon>
        <taxon>Actinomycetota</taxon>
        <taxon>Actinomycetes</taxon>
        <taxon>Kitasatosporales</taxon>
        <taxon>Streptomycetaceae</taxon>
        <taxon>Streptomyces</taxon>
    </lineage>
</organism>
<reference evidence="7 8" key="1">
    <citation type="submission" date="2017-09" db="EMBL/GenBank/DDBJ databases">
        <authorList>
            <person name="Ehlers B."/>
            <person name="Leendertz F.H."/>
        </authorList>
    </citation>
    <scope>NUCLEOTIDE SEQUENCE [LARGE SCALE GENOMIC DNA]</scope>
    <source>
        <strain evidence="7 8">CGMCC 4.7095</strain>
    </source>
</reference>
<dbReference type="EMBL" id="OCNE01000007">
    <property type="protein sequence ID" value="SOD62668.1"/>
    <property type="molecule type" value="Genomic_DNA"/>
</dbReference>
<protein>
    <submittedName>
        <fullName evidence="7">2,3-dihydroxybenzoate-AMP ligase</fullName>
    </submittedName>
</protein>
<feature type="region of interest" description="Disordered" evidence="4">
    <location>
        <begin position="1"/>
        <end position="22"/>
    </location>
</feature>
<gene>
    <name evidence="7" type="ORF">SAMN06297387_10741</name>
</gene>
<feature type="compositionally biased region" description="Basic and acidic residues" evidence="4">
    <location>
        <begin position="378"/>
        <end position="389"/>
    </location>
</feature>